<dbReference type="RefSeq" id="XP_008086471.1">
    <property type="nucleotide sequence ID" value="XM_008088280.1"/>
</dbReference>
<sequence>MFEHFTFGAQAQTRPQEDWDASPTDISCSEPPSASSTSFPFNWEESQPELGSIVQQMSRQSLSHESETSQPSIWQTTLPSPITDFDDNCDPFNIEDLAFVSTTRGMAKVKAGYSDAAPMTLQAPSNHGRVACRRVQRQRNTQMQACAKHVRDISALVEDMVDGNSQCTLHKTTSNQNLWSPQTVPAKQSDDKSIFSPLYFENRGISPDPNPEDDEGFAEMEEQITALKEELSLRRCTPSGIRKHSGLKYRGSIEGMNSQLVVNGKLKVRSMPRMRKRNRILPVAE</sequence>
<dbReference type="EMBL" id="KE145370">
    <property type="protein sequence ID" value="EPE27281.1"/>
    <property type="molecule type" value="Genomic_DNA"/>
</dbReference>
<dbReference type="AlphaFoldDB" id="S3D5F0"/>
<name>S3D5F0_GLAL2</name>
<gene>
    <name evidence="2" type="ORF">GLAREA_03196</name>
</gene>
<keyword evidence="3" id="KW-1185">Reference proteome</keyword>
<dbReference type="GeneID" id="19462251"/>
<dbReference type="HOGENOM" id="CLU_1046474_0_0_1"/>
<dbReference type="Proteomes" id="UP000016922">
    <property type="component" value="Unassembled WGS sequence"/>
</dbReference>
<feature type="region of interest" description="Disordered" evidence="1">
    <location>
        <begin position="1"/>
        <end position="74"/>
    </location>
</feature>
<protein>
    <submittedName>
        <fullName evidence="2">Uncharacterized protein</fullName>
    </submittedName>
</protein>
<evidence type="ECO:0000256" key="1">
    <source>
        <dbReference type="SAM" id="MobiDB-lite"/>
    </source>
</evidence>
<dbReference type="OrthoDB" id="3910171at2759"/>
<dbReference type="KEGG" id="glz:GLAREA_03196"/>
<organism evidence="2 3">
    <name type="scientific">Glarea lozoyensis (strain ATCC 20868 / MF5171)</name>
    <dbReference type="NCBI Taxonomy" id="1116229"/>
    <lineage>
        <taxon>Eukaryota</taxon>
        <taxon>Fungi</taxon>
        <taxon>Dikarya</taxon>
        <taxon>Ascomycota</taxon>
        <taxon>Pezizomycotina</taxon>
        <taxon>Leotiomycetes</taxon>
        <taxon>Helotiales</taxon>
        <taxon>Helotiaceae</taxon>
        <taxon>Glarea</taxon>
    </lineage>
</organism>
<dbReference type="eggNOG" id="ENOG502STV9">
    <property type="taxonomic scope" value="Eukaryota"/>
</dbReference>
<reference evidence="2 3" key="1">
    <citation type="journal article" date="2013" name="BMC Genomics">
        <title>Genomics-driven discovery of the pneumocandin biosynthetic gene cluster in the fungus Glarea lozoyensis.</title>
        <authorList>
            <person name="Chen L."/>
            <person name="Yue Q."/>
            <person name="Zhang X."/>
            <person name="Xiang M."/>
            <person name="Wang C."/>
            <person name="Li S."/>
            <person name="Che Y."/>
            <person name="Ortiz-Lopez F.J."/>
            <person name="Bills G.F."/>
            <person name="Liu X."/>
            <person name="An Z."/>
        </authorList>
    </citation>
    <scope>NUCLEOTIDE SEQUENCE [LARGE SCALE GENOMIC DNA]</scope>
    <source>
        <strain evidence="3">ATCC 20868 / MF5171</strain>
    </source>
</reference>
<accession>S3D5F0</accession>
<proteinExistence type="predicted"/>
<evidence type="ECO:0000313" key="3">
    <source>
        <dbReference type="Proteomes" id="UP000016922"/>
    </source>
</evidence>
<evidence type="ECO:0000313" key="2">
    <source>
        <dbReference type="EMBL" id="EPE27281.1"/>
    </source>
</evidence>
<feature type="compositionally biased region" description="Low complexity" evidence="1">
    <location>
        <begin position="27"/>
        <end position="40"/>
    </location>
</feature>